<evidence type="ECO:0000313" key="1">
    <source>
        <dbReference type="EMBL" id="AUQ95158.1"/>
    </source>
</evidence>
<reference evidence="1 2" key="2">
    <citation type="journal article" date="2017" name="Int. J. Syst. Evol. Microbiol.">
        <title>Adaptation of Surface-Associated Bacteria to the Open Ocean: A Genomically Distinct Subpopulation of Phaeobacter gallaeciensis Colonizes Pacific Mesozooplankton.</title>
        <authorList>
            <person name="Freese H.M."/>
            <person name="Methner A."/>
            <person name="Overmann J."/>
        </authorList>
    </citation>
    <scope>NUCLEOTIDE SEQUENCE [LARGE SCALE GENOMIC DNA]</scope>
    <source>
        <strain evidence="1 2">P66</strain>
    </source>
</reference>
<dbReference type="EMBL" id="CP010705">
    <property type="protein sequence ID" value="AUQ95158.1"/>
    <property type="molecule type" value="Genomic_DNA"/>
</dbReference>
<proteinExistence type="predicted"/>
<gene>
    <name evidence="1" type="ORF">PhaeoP66_02386</name>
</gene>
<name>A0ABM6RFJ4_9RHOB</name>
<sequence>MCLARACTACGSGSFFDQTCAVPSYGFLISHGLTKIWIPLVCEAPDRL</sequence>
<reference evidence="1 2" key="1">
    <citation type="journal article" date="2017" name="Genome Biol. Evol.">
        <title>Trajectories and Drivers of Genome Evolution in Surface-Associated Marine Phaeobacter.</title>
        <authorList>
            <person name="Freese H.M."/>
            <person name="Sikorski J."/>
            <person name="Bunk B."/>
            <person name="Scheuner C."/>
            <person name="Meier-Kolthoff J.P."/>
            <person name="Sproer C."/>
            <person name="Gram L."/>
            <person name="Overmann J."/>
        </authorList>
    </citation>
    <scope>NUCLEOTIDE SEQUENCE [LARGE SCALE GENOMIC DNA]</scope>
    <source>
        <strain evidence="1 2">P66</strain>
    </source>
</reference>
<accession>A0ABM6RFJ4</accession>
<dbReference type="Proteomes" id="UP000236536">
    <property type="component" value="Chromosome"/>
</dbReference>
<evidence type="ECO:0000313" key="2">
    <source>
        <dbReference type="Proteomes" id="UP000236536"/>
    </source>
</evidence>
<protein>
    <submittedName>
        <fullName evidence="1">Uncharacterized protein</fullName>
    </submittedName>
</protein>
<organism evidence="1 2">
    <name type="scientific">Phaeobacter inhibens</name>
    <dbReference type="NCBI Taxonomy" id="221822"/>
    <lineage>
        <taxon>Bacteria</taxon>
        <taxon>Pseudomonadati</taxon>
        <taxon>Pseudomonadota</taxon>
        <taxon>Alphaproteobacteria</taxon>
        <taxon>Rhodobacterales</taxon>
        <taxon>Roseobacteraceae</taxon>
        <taxon>Phaeobacter</taxon>
    </lineage>
</organism>
<keyword evidence="2" id="KW-1185">Reference proteome</keyword>